<feature type="compositionally biased region" description="Polar residues" evidence="1">
    <location>
        <begin position="37"/>
        <end position="68"/>
    </location>
</feature>
<feature type="chain" id="PRO_5029583926" description="Transmembrane protein" evidence="2">
    <location>
        <begin position="33"/>
        <end position="85"/>
    </location>
</feature>
<comment type="caution">
    <text evidence="3">The sequence shown here is derived from an EMBL/GenBank/DDBJ whole genome shotgun (WGS) entry which is preliminary data.</text>
</comment>
<keyword evidence="2" id="KW-0732">Signal</keyword>
<dbReference type="AlphaFoldDB" id="A0A7J6X3R6"/>
<gene>
    <name evidence="3" type="ORF">FRX31_006039</name>
</gene>
<reference evidence="3 4" key="1">
    <citation type="submission" date="2020-06" db="EMBL/GenBank/DDBJ databases">
        <title>Transcriptomic and genomic resources for Thalictrum thalictroides and T. hernandezii: Facilitating candidate gene discovery in an emerging model plant lineage.</title>
        <authorList>
            <person name="Arias T."/>
            <person name="Riano-Pachon D.M."/>
            <person name="Di Stilio V.S."/>
        </authorList>
    </citation>
    <scope>NUCLEOTIDE SEQUENCE [LARGE SCALE GENOMIC DNA]</scope>
    <source>
        <strain evidence="4">cv. WT478/WT964</strain>
        <tissue evidence="3">Leaves</tissue>
    </source>
</reference>
<keyword evidence="4" id="KW-1185">Reference proteome</keyword>
<dbReference type="EMBL" id="JABWDY010005518">
    <property type="protein sequence ID" value="KAF5204371.1"/>
    <property type="molecule type" value="Genomic_DNA"/>
</dbReference>
<feature type="region of interest" description="Disordered" evidence="1">
    <location>
        <begin position="37"/>
        <end position="85"/>
    </location>
</feature>
<sequence>MMKSLTMSIKRFCLLSMIVVLVVFSQSSLIHCRTLRSTGNHSKTNSSGGVKQQHALSVSSPCAPSPSENLMFELASGPNKKGRGH</sequence>
<accession>A0A7J6X3R6</accession>
<evidence type="ECO:0000313" key="4">
    <source>
        <dbReference type="Proteomes" id="UP000554482"/>
    </source>
</evidence>
<evidence type="ECO:0000256" key="2">
    <source>
        <dbReference type="SAM" id="SignalP"/>
    </source>
</evidence>
<protein>
    <recommendedName>
        <fullName evidence="5">Transmembrane protein</fullName>
    </recommendedName>
</protein>
<name>A0A7J6X3R6_THATH</name>
<evidence type="ECO:0000256" key="1">
    <source>
        <dbReference type="SAM" id="MobiDB-lite"/>
    </source>
</evidence>
<evidence type="ECO:0000313" key="3">
    <source>
        <dbReference type="EMBL" id="KAF5204371.1"/>
    </source>
</evidence>
<dbReference type="Proteomes" id="UP000554482">
    <property type="component" value="Unassembled WGS sequence"/>
</dbReference>
<evidence type="ECO:0008006" key="5">
    <source>
        <dbReference type="Google" id="ProtNLM"/>
    </source>
</evidence>
<feature type="signal peptide" evidence="2">
    <location>
        <begin position="1"/>
        <end position="32"/>
    </location>
</feature>
<organism evidence="3 4">
    <name type="scientific">Thalictrum thalictroides</name>
    <name type="common">Rue-anemone</name>
    <name type="synonym">Anemone thalictroides</name>
    <dbReference type="NCBI Taxonomy" id="46969"/>
    <lineage>
        <taxon>Eukaryota</taxon>
        <taxon>Viridiplantae</taxon>
        <taxon>Streptophyta</taxon>
        <taxon>Embryophyta</taxon>
        <taxon>Tracheophyta</taxon>
        <taxon>Spermatophyta</taxon>
        <taxon>Magnoliopsida</taxon>
        <taxon>Ranunculales</taxon>
        <taxon>Ranunculaceae</taxon>
        <taxon>Thalictroideae</taxon>
        <taxon>Thalictrum</taxon>
    </lineage>
</organism>
<proteinExistence type="predicted"/>